<feature type="region of interest" description="Disordered" evidence="1">
    <location>
        <begin position="1"/>
        <end position="30"/>
    </location>
</feature>
<dbReference type="AlphaFoldDB" id="A0A421BA35"/>
<proteinExistence type="predicted"/>
<evidence type="ECO:0000256" key="1">
    <source>
        <dbReference type="SAM" id="MobiDB-lite"/>
    </source>
</evidence>
<evidence type="ECO:0000313" key="3">
    <source>
        <dbReference type="Proteomes" id="UP000282454"/>
    </source>
</evidence>
<sequence length="167" mass="18270">MWRAGGADRDRVGRDLAGADDADSARTGDTGEPLRAAVLRRLALLDEAAGSADASTLLPLARAEISRLADGWRLLLTVHQPDEEGRCEACPAGLRGLRGKRWPCQVWRMAHEHLIGEGVPHRERKLPLRNPFARQARLVPPESPCEVTDRIPVVRDDSPGERHADAG</sequence>
<feature type="compositionally biased region" description="Basic and acidic residues" evidence="1">
    <location>
        <begin position="1"/>
        <end position="14"/>
    </location>
</feature>
<dbReference type="RefSeq" id="WP_246009718.1">
    <property type="nucleotide sequence ID" value="NZ_RCDD01000001.1"/>
</dbReference>
<accession>A0A421BA35</accession>
<dbReference type="Proteomes" id="UP000282454">
    <property type="component" value="Unassembled WGS sequence"/>
</dbReference>
<dbReference type="EMBL" id="RCDD01000001">
    <property type="protein sequence ID" value="RLK61145.1"/>
    <property type="molecule type" value="Genomic_DNA"/>
</dbReference>
<reference evidence="2 3" key="1">
    <citation type="submission" date="2018-10" db="EMBL/GenBank/DDBJ databases">
        <title>Genomic Encyclopedia of Archaeal and Bacterial Type Strains, Phase II (KMG-II): from individual species to whole genera.</title>
        <authorList>
            <person name="Goeker M."/>
        </authorList>
    </citation>
    <scope>NUCLEOTIDE SEQUENCE [LARGE SCALE GENOMIC DNA]</scope>
    <source>
        <strain evidence="2 3">DSM 45657</strain>
    </source>
</reference>
<comment type="caution">
    <text evidence="2">The sequence shown here is derived from an EMBL/GenBank/DDBJ whole genome shotgun (WGS) entry which is preliminary data.</text>
</comment>
<feature type="region of interest" description="Disordered" evidence="1">
    <location>
        <begin position="140"/>
        <end position="167"/>
    </location>
</feature>
<protein>
    <submittedName>
        <fullName evidence="2">Uncharacterized protein</fullName>
    </submittedName>
</protein>
<keyword evidence="3" id="KW-1185">Reference proteome</keyword>
<evidence type="ECO:0000313" key="2">
    <source>
        <dbReference type="EMBL" id="RLK61145.1"/>
    </source>
</evidence>
<feature type="compositionally biased region" description="Basic and acidic residues" evidence="1">
    <location>
        <begin position="147"/>
        <end position="167"/>
    </location>
</feature>
<gene>
    <name evidence="2" type="ORF">CLV68_1660</name>
</gene>
<organism evidence="2 3">
    <name type="scientific">Actinokineospora cianjurensis</name>
    <dbReference type="NCBI Taxonomy" id="585224"/>
    <lineage>
        <taxon>Bacteria</taxon>
        <taxon>Bacillati</taxon>
        <taxon>Actinomycetota</taxon>
        <taxon>Actinomycetes</taxon>
        <taxon>Pseudonocardiales</taxon>
        <taxon>Pseudonocardiaceae</taxon>
        <taxon>Actinokineospora</taxon>
    </lineage>
</organism>
<name>A0A421BA35_9PSEU</name>